<dbReference type="SUPFAM" id="SSF56300">
    <property type="entry name" value="Metallo-dependent phosphatases"/>
    <property type="match status" value="1"/>
</dbReference>
<dbReference type="AlphaFoldDB" id="A0A0F9QLV5"/>
<dbReference type="InterPro" id="IPR029052">
    <property type="entry name" value="Metallo-depent_PP-like"/>
</dbReference>
<evidence type="ECO:0008006" key="2">
    <source>
        <dbReference type="Google" id="ProtNLM"/>
    </source>
</evidence>
<organism evidence="1">
    <name type="scientific">marine sediment metagenome</name>
    <dbReference type="NCBI Taxonomy" id="412755"/>
    <lineage>
        <taxon>unclassified sequences</taxon>
        <taxon>metagenomes</taxon>
        <taxon>ecological metagenomes</taxon>
    </lineage>
</organism>
<gene>
    <name evidence="1" type="ORF">LCGC14_1078240</name>
</gene>
<proteinExistence type="predicted"/>
<dbReference type="Gene3D" id="3.60.21.10">
    <property type="match status" value="1"/>
</dbReference>
<sequence>MPKPQRWFSSDHHFNHDAIRRYSERPFATVEEMDVEMMSRWNAAVAPNDLVYYLGDLAFAPKDATRALLNQMHGRIYYVRGNHDRQMKGPSWDRFEWIKDYFDLKVDEQHIVLCHYAFETWNRSHHGSWHLHGHSHGSFDASATQPSRPP</sequence>
<accession>A0A0F9QLV5</accession>
<name>A0A0F9QLV5_9ZZZZ</name>
<dbReference type="EMBL" id="LAZR01004703">
    <property type="protein sequence ID" value="KKN06328.1"/>
    <property type="molecule type" value="Genomic_DNA"/>
</dbReference>
<comment type="caution">
    <text evidence="1">The sequence shown here is derived from an EMBL/GenBank/DDBJ whole genome shotgun (WGS) entry which is preliminary data.</text>
</comment>
<evidence type="ECO:0000313" key="1">
    <source>
        <dbReference type="EMBL" id="KKN06328.1"/>
    </source>
</evidence>
<reference evidence="1" key="1">
    <citation type="journal article" date="2015" name="Nature">
        <title>Complex archaea that bridge the gap between prokaryotes and eukaryotes.</title>
        <authorList>
            <person name="Spang A."/>
            <person name="Saw J.H."/>
            <person name="Jorgensen S.L."/>
            <person name="Zaremba-Niedzwiedzka K."/>
            <person name="Martijn J."/>
            <person name="Lind A.E."/>
            <person name="van Eijk R."/>
            <person name="Schleper C."/>
            <person name="Guy L."/>
            <person name="Ettema T.J."/>
        </authorList>
    </citation>
    <scope>NUCLEOTIDE SEQUENCE</scope>
</reference>
<protein>
    <recommendedName>
        <fullName evidence="2">Calcineurin-like phosphoesterase domain-containing protein</fullName>
    </recommendedName>
</protein>